<sequence>MEGIITIMITKIKSCKSSNQLFVIKRQQGCRSSSQLFVINR</sequence>
<name>A0A2P2QRC7_RHIMU</name>
<accession>A0A2P2QRC7</accession>
<proteinExistence type="predicted"/>
<organism evidence="1">
    <name type="scientific">Rhizophora mucronata</name>
    <name type="common">Asiatic mangrove</name>
    <dbReference type="NCBI Taxonomy" id="61149"/>
    <lineage>
        <taxon>Eukaryota</taxon>
        <taxon>Viridiplantae</taxon>
        <taxon>Streptophyta</taxon>
        <taxon>Embryophyta</taxon>
        <taxon>Tracheophyta</taxon>
        <taxon>Spermatophyta</taxon>
        <taxon>Magnoliopsida</taxon>
        <taxon>eudicotyledons</taxon>
        <taxon>Gunneridae</taxon>
        <taxon>Pentapetalae</taxon>
        <taxon>rosids</taxon>
        <taxon>fabids</taxon>
        <taxon>Malpighiales</taxon>
        <taxon>Rhizophoraceae</taxon>
        <taxon>Rhizophora</taxon>
    </lineage>
</organism>
<dbReference type="AlphaFoldDB" id="A0A2P2QRC7"/>
<dbReference type="EMBL" id="GGEC01088950">
    <property type="protein sequence ID" value="MBX69434.1"/>
    <property type="molecule type" value="Transcribed_RNA"/>
</dbReference>
<reference evidence="1" key="1">
    <citation type="submission" date="2018-02" db="EMBL/GenBank/DDBJ databases">
        <title>Rhizophora mucronata_Transcriptome.</title>
        <authorList>
            <person name="Meera S.P."/>
            <person name="Sreeshan A."/>
            <person name="Augustine A."/>
        </authorList>
    </citation>
    <scope>NUCLEOTIDE SEQUENCE</scope>
    <source>
        <tissue evidence="1">Leaf</tissue>
    </source>
</reference>
<protein>
    <submittedName>
        <fullName evidence="1">Uncharacterized protein</fullName>
    </submittedName>
</protein>
<evidence type="ECO:0000313" key="1">
    <source>
        <dbReference type="EMBL" id="MBX69434.1"/>
    </source>
</evidence>